<name>S7UP10_DESML</name>
<dbReference type="InterPro" id="IPR027417">
    <property type="entry name" value="P-loop_NTPase"/>
</dbReference>
<gene>
    <name evidence="1" type="ORF">dsmv_3467</name>
</gene>
<dbReference type="SUPFAM" id="SSF52540">
    <property type="entry name" value="P-loop containing nucleoside triphosphate hydrolases"/>
    <property type="match status" value="1"/>
</dbReference>
<dbReference type="eggNOG" id="COG1474">
    <property type="taxonomic scope" value="Bacteria"/>
</dbReference>
<proteinExistence type="predicted"/>
<dbReference type="STRING" id="897.B2D07_10645"/>
<organism evidence="1 2">
    <name type="scientific">Desulfococcus multivorans DSM 2059</name>
    <dbReference type="NCBI Taxonomy" id="1121405"/>
    <lineage>
        <taxon>Bacteria</taxon>
        <taxon>Pseudomonadati</taxon>
        <taxon>Thermodesulfobacteriota</taxon>
        <taxon>Desulfobacteria</taxon>
        <taxon>Desulfobacterales</taxon>
        <taxon>Desulfococcaceae</taxon>
        <taxon>Desulfococcus</taxon>
    </lineage>
</organism>
<evidence type="ECO:0000313" key="2">
    <source>
        <dbReference type="Proteomes" id="UP000014977"/>
    </source>
</evidence>
<protein>
    <recommendedName>
        <fullName evidence="3">Orc1-like AAA ATPase domain-containing protein</fullName>
    </recommendedName>
</protein>
<dbReference type="RefSeq" id="WP_020878600.1">
    <property type="nucleotide sequence ID" value="NZ_ATHJ01000123.1"/>
</dbReference>
<evidence type="ECO:0008006" key="3">
    <source>
        <dbReference type="Google" id="ProtNLM"/>
    </source>
</evidence>
<dbReference type="AlphaFoldDB" id="S7UP10"/>
<comment type="caution">
    <text evidence="1">The sequence shown here is derived from an EMBL/GenBank/DDBJ whole genome shotgun (WGS) entry which is preliminary data.</text>
</comment>
<dbReference type="OrthoDB" id="5516399at2"/>
<dbReference type="EMBL" id="ATHJ01000123">
    <property type="protein sequence ID" value="EPR34058.1"/>
    <property type="molecule type" value="Genomic_DNA"/>
</dbReference>
<dbReference type="Proteomes" id="UP000014977">
    <property type="component" value="Unassembled WGS sequence"/>
</dbReference>
<evidence type="ECO:0000313" key="1">
    <source>
        <dbReference type="EMBL" id="EPR34058.1"/>
    </source>
</evidence>
<sequence length="649" mass="73661">MKNNPEILDMLRTENPFVSSSVGDPMKTRYPDVTSINETAFMGLVNLIEQKIRTPDLPCAGMVFGETGSGKTHLVSRILDYGRSEQHLFSYAYMQPIEDADQTYRYLLREVIINLCYPLAGSGRATQMDLIVEKILDDVGAPPPAARREPTPKERLLMDFKEGLKQVAQRRKTPRPLLADLRRLVKTAVAYLAADDDEAVRGRGPRHADPVDYARERFPDIPKTFLKVLFQFPIREKRSAAIEWLKGISIDPSDAALLGVPIPVQETPAMMEQRAQNMLGYLGMLLTRYGRPLVVCFDRLENYDTEAKVRSLGKMIEYLVDSAKAILPIVFVRGAQWEEKFRKQLNQQIITRLETNEFNLKGCNADQALEIIGSRLDTVLGESASGDLFPFDRAELVRIFKSRLHSPRQVIMIANQRLRAILYPEKDPQGVVTPLEQLQKAFDASFRAIVADFDRYPPDRSRLRRALELYLSERPESSGFRIVSLHSPQDKFIDLRAAVQPDDGALFEAVFIIDVEHNSPSVRAGLKRGIDFLENDPSNRAFYIRDRRCEIPPPPQWASTNEMFLHFHRLGGNVLLLDQMQAARWYTLALLNYAVKDGEVTINDAEHQSRAVTVDELSSFIKTSVHEQTFSGFWKIGEQLRITSPAQGV</sequence>
<reference evidence="1 2" key="1">
    <citation type="journal article" date="2013" name="Genome Announc.">
        <title>Draft genome sequences for three mercury-methylating, sulfate-reducing bacteria.</title>
        <authorList>
            <person name="Brown S.D."/>
            <person name="Hurt R.A.Jr."/>
            <person name="Gilmour C.C."/>
            <person name="Elias D.A."/>
        </authorList>
    </citation>
    <scope>NUCLEOTIDE SEQUENCE [LARGE SCALE GENOMIC DNA]</scope>
    <source>
        <strain evidence="1 2">DSM 2059</strain>
    </source>
</reference>
<accession>S7UP10</accession>
<keyword evidence="2" id="KW-1185">Reference proteome</keyword>